<gene>
    <name evidence="2" type="ORF">P691DRAFT_801807</name>
</gene>
<protein>
    <submittedName>
        <fullName evidence="2">Uncharacterized protein</fullName>
    </submittedName>
</protein>
<organism evidence="2 3">
    <name type="scientific">Macrolepiota fuliginosa MF-IS2</name>
    <dbReference type="NCBI Taxonomy" id="1400762"/>
    <lineage>
        <taxon>Eukaryota</taxon>
        <taxon>Fungi</taxon>
        <taxon>Dikarya</taxon>
        <taxon>Basidiomycota</taxon>
        <taxon>Agaricomycotina</taxon>
        <taxon>Agaricomycetes</taxon>
        <taxon>Agaricomycetidae</taxon>
        <taxon>Agaricales</taxon>
        <taxon>Agaricineae</taxon>
        <taxon>Agaricaceae</taxon>
        <taxon>Macrolepiota</taxon>
    </lineage>
</organism>
<reference evidence="2" key="1">
    <citation type="submission" date="2020-11" db="EMBL/GenBank/DDBJ databases">
        <authorList>
            <consortium name="DOE Joint Genome Institute"/>
            <person name="Ahrendt S."/>
            <person name="Riley R."/>
            <person name="Andreopoulos W."/>
            <person name="Labutti K."/>
            <person name="Pangilinan J."/>
            <person name="Ruiz-Duenas F.J."/>
            <person name="Barrasa J.M."/>
            <person name="Sanchez-Garcia M."/>
            <person name="Camarero S."/>
            <person name="Miyauchi S."/>
            <person name="Serrano A."/>
            <person name="Linde D."/>
            <person name="Babiker R."/>
            <person name="Drula E."/>
            <person name="Ayuso-Fernandez I."/>
            <person name="Pacheco R."/>
            <person name="Padilla G."/>
            <person name="Ferreira P."/>
            <person name="Barriuso J."/>
            <person name="Kellner H."/>
            <person name="Castanera R."/>
            <person name="Alfaro M."/>
            <person name="Ramirez L."/>
            <person name="Pisabarro A.G."/>
            <person name="Kuo A."/>
            <person name="Tritt A."/>
            <person name="Lipzen A."/>
            <person name="He G."/>
            <person name="Yan M."/>
            <person name="Ng V."/>
            <person name="Cullen D."/>
            <person name="Martin F."/>
            <person name="Rosso M.-N."/>
            <person name="Henrissat B."/>
            <person name="Hibbett D."/>
            <person name="Martinez A.T."/>
            <person name="Grigoriev I.V."/>
        </authorList>
    </citation>
    <scope>NUCLEOTIDE SEQUENCE</scope>
    <source>
        <strain evidence="2">MF-IS2</strain>
    </source>
</reference>
<comment type="caution">
    <text evidence="2">The sequence shown here is derived from an EMBL/GenBank/DDBJ whole genome shotgun (WGS) entry which is preliminary data.</text>
</comment>
<dbReference type="Proteomes" id="UP000807342">
    <property type="component" value="Unassembled WGS sequence"/>
</dbReference>
<feature type="compositionally biased region" description="Polar residues" evidence="1">
    <location>
        <begin position="42"/>
        <end position="53"/>
    </location>
</feature>
<evidence type="ECO:0000313" key="3">
    <source>
        <dbReference type="Proteomes" id="UP000807342"/>
    </source>
</evidence>
<proteinExistence type="predicted"/>
<evidence type="ECO:0000313" key="2">
    <source>
        <dbReference type="EMBL" id="KAF9440599.1"/>
    </source>
</evidence>
<feature type="non-terminal residue" evidence="2">
    <location>
        <position position="73"/>
    </location>
</feature>
<keyword evidence="3" id="KW-1185">Reference proteome</keyword>
<evidence type="ECO:0000256" key="1">
    <source>
        <dbReference type="SAM" id="MobiDB-lite"/>
    </source>
</evidence>
<feature type="region of interest" description="Disordered" evidence="1">
    <location>
        <begin position="1"/>
        <end position="73"/>
    </location>
</feature>
<accession>A0A9P5WX14</accession>
<sequence length="73" mass="7936">MRLMADYAVSSSSSRAKPSNTQVTSSEAHHSCHSHIPHHQQYPHSQGDYTDSQAGGIPILHSNSMLPNSVPKI</sequence>
<dbReference type="AlphaFoldDB" id="A0A9P5WX14"/>
<name>A0A9P5WX14_9AGAR</name>
<dbReference type="EMBL" id="MU152403">
    <property type="protein sequence ID" value="KAF9440599.1"/>
    <property type="molecule type" value="Genomic_DNA"/>
</dbReference>
<feature type="compositionally biased region" description="Polar residues" evidence="1">
    <location>
        <begin position="15"/>
        <end position="26"/>
    </location>
</feature>